<feature type="signal peptide" evidence="1">
    <location>
        <begin position="1"/>
        <end position="20"/>
    </location>
</feature>
<dbReference type="AlphaFoldDB" id="A0A392SG19"/>
<name>A0A392SG19_9FABA</name>
<evidence type="ECO:0000313" key="3">
    <source>
        <dbReference type="Proteomes" id="UP000265520"/>
    </source>
</evidence>
<feature type="chain" id="PRO_5017210261" evidence="1">
    <location>
        <begin position="21"/>
        <end position="86"/>
    </location>
</feature>
<evidence type="ECO:0000313" key="2">
    <source>
        <dbReference type="EMBL" id="MCI47873.1"/>
    </source>
</evidence>
<protein>
    <submittedName>
        <fullName evidence="2">Uncharacterized protein</fullName>
    </submittedName>
</protein>
<accession>A0A392SG19</accession>
<keyword evidence="1" id="KW-0732">Signal</keyword>
<dbReference type="PROSITE" id="PS51257">
    <property type="entry name" value="PROKAR_LIPOPROTEIN"/>
    <property type="match status" value="1"/>
</dbReference>
<reference evidence="2 3" key="1">
    <citation type="journal article" date="2018" name="Front. Plant Sci.">
        <title>Red Clover (Trifolium pratense) and Zigzag Clover (T. medium) - A Picture of Genomic Similarities and Differences.</title>
        <authorList>
            <person name="Dluhosova J."/>
            <person name="Istvanek J."/>
            <person name="Nedelnik J."/>
            <person name="Repkova J."/>
        </authorList>
    </citation>
    <scope>NUCLEOTIDE SEQUENCE [LARGE SCALE GENOMIC DNA]</scope>
    <source>
        <strain evidence="3">cv. 10/8</strain>
        <tissue evidence="2">Leaf</tissue>
    </source>
</reference>
<dbReference type="EMBL" id="LXQA010378345">
    <property type="protein sequence ID" value="MCI47873.1"/>
    <property type="molecule type" value="Genomic_DNA"/>
</dbReference>
<dbReference type="Proteomes" id="UP000265520">
    <property type="component" value="Unassembled WGS sequence"/>
</dbReference>
<organism evidence="2 3">
    <name type="scientific">Trifolium medium</name>
    <dbReference type="NCBI Taxonomy" id="97028"/>
    <lineage>
        <taxon>Eukaryota</taxon>
        <taxon>Viridiplantae</taxon>
        <taxon>Streptophyta</taxon>
        <taxon>Embryophyta</taxon>
        <taxon>Tracheophyta</taxon>
        <taxon>Spermatophyta</taxon>
        <taxon>Magnoliopsida</taxon>
        <taxon>eudicotyledons</taxon>
        <taxon>Gunneridae</taxon>
        <taxon>Pentapetalae</taxon>
        <taxon>rosids</taxon>
        <taxon>fabids</taxon>
        <taxon>Fabales</taxon>
        <taxon>Fabaceae</taxon>
        <taxon>Papilionoideae</taxon>
        <taxon>50 kb inversion clade</taxon>
        <taxon>NPAAA clade</taxon>
        <taxon>Hologalegina</taxon>
        <taxon>IRL clade</taxon>
        <taxon>Trifolieae</taxon>
        <taxon>Trifolium</taxon>
    </lineage>
</organism>
<comment type="caution">
    <text evidence="2">The sequence shown here is derived from an EMBL/GenBank/DDBJ whole genome shotgun (WGS) entry which is preliminary data.</text>
</comment>
<proteinExistence type="predicted"/>
<keyword evidence="3" id="KW-1185">Reference proteome</keyword>
<feature type="non-terminal residue" evidence="2">
    <location>
        <position position="86"/>
    </location>
</feature>
<sequence length="86" mass="9607">MKSVGFWLCGVLLSCLYVDFKPYLEIIKIVGGFDGSLVATLDSKISDKLLKNKSSFSEIEEINNFIAHLVAGDEVRHDAGKEMQRK</sequence>
<evidence type="ECO:0000256" key="1">
    <source>
        <dbReference type="SAM" id="SignalP"/>
    </source>
</evidence>